<dbReference type="AlphaFoldDB" id="A0A0F9JQY3"/>
<proteinExistence type="predicted"/>
<accession>A0A0F9JQY3</accession>
<protein>
    <submittedName>
        <fullName evidence="1">Uncharacterized protein</fullName>
    </submittedName>
</protein>
<organism evidence="1">
    <name type="scientific">marine sediment metagenome</name>
    <dbReference type="NCBI Taxonomy" id="412755"/>
    <lineage>
        <taxon>unclassified sequences</taxon>
        <taxon>metagenomes</taxon>
        <taxon>ecological metagenomes</taxon>
    </lineage>
</organism>
<sequence>HDKDNHVIRRFTPSRDWNFIIPDERLWTS</sequence>
<comment type="caution">
    <text evidence="1">The sequence shown here is derived from an EMBL/GenBank/DDBJ whole genome shotgun (WGS) entry which is preliminary data.</text>
</comment>
<reference evidence="1" key="1">
    <citation type="journal article" date="2015" name="Nature">
        <title>Complex archaea that bridge the gap between prokaryotes and eukaryotes.</title>
        <authorList>
            <person name="Spang A."/>
            <person name="Saw J.H."/>
            <person name="Jorgensen S.L."/>
            <person name="Zaremba-Niedzwiedzka K."/>
            <person name="Martijn J."/>
            <person name="Lind A.E."/>
            <person name="van Eijk R."/>
            <person name="Schleper C."/>
            <person name="Guy L."/>
            <person name="Ettema T.J."/>
        </authorList>
    </citation>
    <scope>NUCLEOTIDE SEQUENCE</scope>
</reference>
<feature type="non-terminal residue" evidence="1">
    <location>
        <position position="1"/>
    </location>
</feature>
<dbReference type="EMBL" id="LAZR01009500">
    <property type="protein sequence ID" value="KKM72284.1"/>
    <property type="molecule type" value="Genomic_DNA"/>
</dbReference>
<name>A0A0F9JQY3_9ZZZZ</name>
<gene>
    <name evidence="1" type="ORF">LCGC14_1422140</name>
</gene>
<evidence type="ECO:0000313" key="1">
    <source>
        <dbReference type="EMBL" id="KKM72284.1"/>
    </source>
</evidence>